<dbReference type="InterPro" id="IPR027417">
    <property type="entry name" value="P-loop_NTPase"/>
</dbReference>
<feature type="region of interest" description="Disordered" evidence="1">
    <location>
        <begin position="1"/>
        <end position="25"/>
    </location>
</feature>
<keyword evidence="2" id="KW-0966">Cell projection</keyword>
<dbReference type="PANTHER" id="PTHR43384">
    <property type="entry name" value="SEPTUM SITE-DETERMINING PROTEIN MIND HOMOLOG, CHLOROPLASTIC-RELATED"/>
    <property type="match status" value="1"/>
</dbReference>
<name>A0A7W5TRF8_9MICC</name>
<proteinExistence type="predicted"/>
<reference evidence="2 3" key="1">
    <citation type="submission" date="2020-08" db="EMBL/GenBank/DDBJ databases">
        <title>Sequencing the genomes of 1000 actinobacteria strains.</title>
        <authorList>
            <person name="Klenk H.-P."/>
        </authorList>
    </citation>
    <scope>NUCLEOTIDE SEQUENCE [LARGE SCALE GENOMIC DNA]</scope>
    <source>
        <strain evidence="2 3">DSM 28238</strain>
    </source>
</reference>
<dbReference type="AlphaFoldDB" id="A0A7W5TRF8"/>
<dbReference type="Gene3D" id="3.40.50.300">
    <property type="entry name" value="P-loop containing nucleotide triphosphate hydrolases"/>
    <property type="match status" value="1"/>
</dbReference>
<feature type="compositionally biased region" description="Low complexity" evidence="1">
    <location>
        <begin position="15"/>
        <end position="25"/>
    </location>
</feature>
<sequence>MNHHSLPRSPADSAGTGQVGTRQVGTGQAAAAESVLLITDDDALREDIALITAVVGVRLETATNWRGAEEAEGWAAVMCSAQCLPTSARQAEGTLLLGYDAEGLWEAAAQLPGVRPVPLPQAERWLSEQLSAQVFDRSQGKVVAAASTAGGAGSTTFAYLCAAELVARGQRPLLIDAALGPGSGLADLVHRARSQQRLGSGNVEGGDLDWEQLSRIEGEISTSHLSAAIPIVDGIGVLTGSVEALQRAPLLPAAAAAGRSAFDVVIIDLGQRIEMTHIMGEQLERMLVVTRASPRAAEAAVRLVRAVAPVEAAVVVNRRAAPGWGPEDLADRLGAPVVADLAEQRWLARTDDLADTYQLLRSARGARMIHAVLHALGLGDA</sequence>
<dbReference type="SUPFAM" id="SSF52540">
    <property type="entry name" value="P-loop containing nucleoside triphosphate hydrolases"/>
    <property type="match status" value="1"/>
</dbReference>
<accession>A0A7W5TRF8</accession>
<evidence type="ECO:0000256" key="1">
    <source>
        <dbReference type="SAM" id="MobiDB-lite"/>
    </source>
</evidence>
<dbReference type="InterPro" id="IPR050625">
    <property type="entry name" value="ParA/MinD_ATPase"/>
</dbReference>
<keyword evidence="2" id="KW-0969">Cilium</keyword>
<organism evidence="2 3">
    <name type="scientific">Garicola koreensis</name>
    <dbReference type="NCBI Taxonomy" id="1262554"/>
    <lineage>
        <taxon>Bacteria</taxon>
        <taxon>Bacillati</taxon>
        <taxon>Actinomycetota</taxon>
        <taxon>Actinomycetes</taxon>
        <taxon>Micrococcales</taxon>
        <taxon>Micrococcaceae</taxon>
        <taxon>Garicola</taxon>
    </lineage>
</organism>
<evidence type="ECO:0000313" key="2">
    <source>
        <dbReference type="EMBL" id="MBB3668505.1"/>
    </source>
</evidence>
<dbReference type="GO" id="GO:0051782">
    <property type="term" value="P:negative regulation of cell division"/>
    <property type="evidence" value="ECO:0007669"/>
    <property type="project" value="TreeGrafter"/>
</dbReference>
<dbReference type="RefSeq" id="WP_183358887.1">
    <property type="nucleotide sequence ID" value="NZ_BAABKR010000001.1"/>
</dbReference>
<dbReference type="Proteomes" id="UP000547528">
    <property type="component" value="Unassembled WGS sequence"/>
</dbReference>
<comment type="caution">
    <text evidence="2">The sequence shown here is derived from an EMBL/GenBank/DDBJ whole genome shotgun (WGS) entry which is preliminary data.</text>
</comment>
<dbReference type="GO" id="GO:0016887">
    <property type="term" value="F:ATP hydrolysis activity"/>
    <property type="evidence" value="ECO:0007669"/>
    <property type="project" value="TreeGrafter"/>
</dbReference>
<dbReference type="GO" id="GO:0005524">
    <property type="term" value="F:ATP binding"/>
    <property type="evidence" value="ECO:0007669"/>
    <property type="project" value="TreeGrafter"/>
</dbReference>
<gene>
    <name evidence="2" type="ORF">FHX47_002145</name>
</gene>
<keyword evidence="2" id="KW-0282">Flagellum</keyword>
<keyword evidence="3" id="KW-1185">Reference proteome</keyword>
<protein>
    <submittedName>
        <fullName evidence="2">MinD-like ATPase involved in chromosome partitioning or flagellar assembly</fullName>
    </submittedName>
</protein>
<dbReference type="GO" id="GO:0009898">
    <property type="term" value="C:cytoplasmic side of plasma membrane"/>
    <property type="evidence" value="ECO:0007669"/>
    <property type="project" value="TreeGrafter"/>
</dbReference>
<dbReference type="EMBL" id="JACIBT010000025">
    <property type="protein sequence ID" value="MBB3668505.1"/>
    <property type="molecule type" value="Genomic_DNA"/>
</dbReference>
<dbReference type="GO" id="GO:0005829">
    <property type="term" value="C:cytosol"/>
    <property type="evidence" value="ECO:0007669"/>
    <property type="project" value="TreeGrafter"/>
</dbReference>
<evidence type="ECO:0000313" key="3">
    <source>
        <dbReference type="Proteomes" id="UP000547528"/>
    </source>
</evidence>
<dbReference type="PANTHER" id="PTHR43384:SF11">
    <property type="entry name" value="SEPTUM SITE DETERMINING PROTEIN"/>
    <property type="match status" value="1"/>
</dbReference>